<dbReference type="Proteomes" id="UP001497493">
    <property type="component" value="Plasmid 2"/>
</dbReference>
<reference evidence="1 2" key="1">
    <citation type="submission" date="2024-04" db="EMBL/GenBank/DDBJ databases">
        <authorList>
            <person name="Cremers G."/>
        </authorList>
    </citation>
    <scope>NUCLEOTIDE SEQUENCE [LARGE SCALE GENOMIC DNA]</scope>
    <source>
        <strain evidence="1">MeCH1-AG</strain>
        <plasmid evidence="1 2">2</plasmid>
    </source>
</reference>
<name>A0ABM9NN76_9GAMM</name>
<accession>A0ABM9NN76</accession>
<keyword evidence="2" id="KW-1185">Reference proteome</keyword>
<dbReference type="EMBL" id="OZ026885">
    <property type="protein sequence ID" value="CAL1242122.1"/>
    <property type="molecule type" value="Genomic_DNA"/>
</dbReference>
<gene>
    <name evidence="1" type="ORF">MECH1_V1_P0190</name>
</gene>
<keyword evidence="1" id="KW-0614">Plasmid</keyword>
<sequence>MSRKPNNPDLKVLSPFNNRQLDLFRSFLCSEADREKLSNAIDLWDSIPRYSVSRQEQNKRRDASGALPVLVLNFEYRGRPYTAEILPAKIKDADGTTRDYYPSANEELVEDALRKLATRQNRGFFEPDKFRSGVAFSLYELREELAARHHARSYQEIIQSLLILRRAGIVLRTADGDTGSFAEASYLPALAAVTRRTLKEDPNARWVVQFHPLVTQSIDQVTYRQFNYEVMMTLSSQLARWLHKQLTIKFTFAGLAANPFEMRYTTIKRDSCLLNRNRERDNIRDVEEALSSLVAKRVLREVQRNPITAARGKIVEVIYRLYPTSEFVKEIKAANKRLQDAKIAVVGLGRGSAGFQ</sequence>
<evidence type="ECO:0000313" key="1">
    <source>
        <dbReference type="EMBL" id="CAL1242122.1"/>
    </source>
</evidence>
<organism evidence="1 2">
    <name type="scientific">Candidatus Methylocalor cossyra</name>
    <dbReference type="NCBI Taxonomy" id="3108543"/>
    <lineage>
        <taxon>Bacteria</taxon>
        <taxon>Pseudomonadati</taxon>
        <taxon>Pseudomonadota</taxon>
        <taxon>Gammaproteobacteria</taxon>
        <taxon>Methylococcales</taxon>
        <taxon>Methylococcaceae</taxon>
        <taxon>Candidatus Methylocalor</taxon>
    </lineage>
</organism>
<protein>
    <submittedName>
        <fullName evidence="1">Replication protein</fullName>
    </submittedName>
</protein>
<evidence type="ECO:0000313" key="2">
    <source>
        <dbReference type="Proteomes" id="UP001497493"/>
    </source>
</evidence>
<geneLocation type="plasmid" evidence="1 2">
    <name>2</name>
</geneLocation>
<proteinExistence type="predicted"/>
<dbReference type="RefSeq" id="WP_348760007.1">
    <property type="nucleotide sequence ID" value="NZ_OZ026885.1"/>
</dbReference>